<feature type="binding site" evidence="11">
    <location>
        <position position="185"/>
    </location>
    <ligand>
        <name>Zn(2+)</name>
        <dbReference type="ChEBI" id="CHEBI:29105"/>
        <label>2</label>
    </ligand>
</feature>
<dbReference type="InterPro" id="IPR018253">
    <property type="entry name" value="DnaJ_domain_CS"/>
</dbReference>
<feature type="repeat" description="CXXCXGXG motif" evidence="11">
    <location>
        <begin position="182"/>
        <end position="189"/>
    </location>
</feature>
<dbReference type="NCBIfam" id="TIGR02349">
    <property type="entry name" value="DnaJ_bact"/>
    <property type="match status" value="1"/>
</dbReference>
<dbReference type="Pfam" id="PF00226">
    <property type="entry name" value="DnaJ"/>
    <property type="match status" value="1"/>
</dbReference>
<dbReference type="GO" id="GO:0009408">
    <property type="term" value="P:response to heat"/>
    <property type="evidence" value="ECO:0007669"/>
    <property type="project" value="InterPro"/>
</dbReference>
<dbReference type="AlphaFoldDB" id="A0A849HCT6"/>
<evidence type="ECO:0000256" key="4">
    <source>
        <dbReference type="ARBA" id="ARBA00022737"/>
    </source>
</evidence>
<sequence length="378" mass="40775">MNDYYQDLGVSRDATAEDIKRAYRRKARSLHPDVNKSPEAEEQFKRVSQAYDVLSDPEKRRSYDMGADPYAAGAAGFGQGFSFSDIMDAFFGAGAGAAQHGPRSRQRRGQDALVRLELDLGDTVFGTEKDLTIETAVLCGTCHGDGAQPGTSRRTCDVCGGRGEIQQVQRSFLGQVMTTRPCMTCQGYGEVLVSPCFECSGDGRVRTRRTLTIKVPAGVDTGTRIQLSGEGEVGPGGGPQGDLYVEVDVRPHHTFQRRGDDLHCTVEVPMTAAALGTTLKLDSFDGINEVELRPGTQAGDTMTLRGLGVTHLRHGGRGDLIVHTNVMTPTKLDGQQEELLRQLATARGEERPEGRLTPANQGIFGKLKDAFKAGRAGA</sequence>
<dbReference type="SUPFAM" id="SSF46565">
    <property type="entry name" value="Chaperone J-domain"/>
    <property type="match status" value="1"/>
</dbReference>
<dbReference type="CDD" id="cd06257">
    <property type="entry name" value="DnaJ"/>
    <property type="match status" value="1"/>
</dbReference>
<keyword evidence="5 11" id="KW-0863">Zinc-finger</keyword>
<accession>A0A849HCT6</accession>
<feature type="binding site" evidence="11">
    <location>
        <position position="156"/>
    </location>
    <ligand>
        <name>Zn(2+)</name>
        <dbReference type="ChEBI" id="CHEBI:29105"/>
        <label>2</label>
    </ligand>
</feature>
<dbReference type="FunFam" id="2.60.260.20:FF:000005">
    <property type="entry name" value="Chaperone protein dnaJ 1, mitochondrial"/>
    <property type="match status" value="1"/>
</dbReference>
<dbReference type="Pfam" id="PF00684">
    <property type="entry name" value="DnaJ_CXXCXGXG"/>
    <property type="match status" value="1"/>
</dbReference>
<dbReference type="SUPFAM" id="SSF49493">
    <property type="entry name" value="HSP40/DnaJ peptide-binding domain"/>
    <property type="match status" value="2"/>
</dbReference>
<dbReference type="PROSITE" id="PS50076">
    <property type="entry name" value="DNAJ_2"/>
    <property type="match status" value="1"/>
</dbReference>
<dbReference type="Gene3D" id="1.10.287.110">
    <property type="entry name" value="DnaJ domain"/>
    <property type="match status" value="1"/>
</dbReference>
<keyword evidence="16" id="KW-1185">Reference proteome</keyword>
<dbReference type="FunFam" id="2.10.230.10:FF:000002">
    <property type="entry name" value="Molecular chaperone DnaJ"/>
    <property type="match status" value="1"/>
</dbReference>
<evidence type="ECO:0000256" key="11">
    <source>
        <dbReference type="HAMAP-Rule" id="MF_01152"/>
    </source>
</evidence>
<dbReference type="PANTHER" id="PTHR43096">
    <property type="entry name" value="DNAJ HOMOLOG 1, MITOCHONDRIAL-RELATED"/>
    <property type="match status" value="1"/>
</dbReference>
<dbReference type="InterPro" id="IPR001623">
    <property type="entry name" value="DnaJ_domain"/>
</dbReference>
<evidence type="ECO:0000313" key="15">
    <source>
        <dbReference type="EMBL" id="NNM44494.1"/>
    </source>
</evidence>
<comment type="subcellular location">
    <subcellularLocation>
        <location evidence="11">Cytoplasm</location>
    </subcellularLocation>
</comment>
<evidence type="ECO:0000256" key="5">
    <source>
        <dbReference type="ARBA" id="ARBA00022771"/>
    </source>
</evidence>
<dbReference type="EMBL" id="JABEPQ010000001">
    <property type="protein sequence ID" value="NNM44494.1"/>
    <property type="molecule type" value="Genomic_DNA"/>
</dbReference>
<dbReference type="GO" id="GO:0031072">
    <property type="term" value="F:heat shock protein binding"/>
    <property type="evidence" value="ECO:0007669"/>
    <property type="project" value="InterPro"/>
</dbReference>
<dbReference type="SUPFAM" id="SSF57938">
    <property type="entry name" value="DnaJ/Hsp40 cysteine-rich domain"/>
    <property type="match status" value="1"/>
</dbReference>
<keyword evidence="4 11" id="KW-0677">Repeat</keyword>
<proteinExistence type="inferred from homology"/>
<evidence type="ECO:0000259" key="14">
    <source>
        <dbReference type="PROSITE" id="PS51188"/>
    </source>
</evidence>
<dbReference type="HAMAP" id="MF_01152">
    <property type="entry name" value="DnaJ"/>
    <property type="match status" value="1"/>
</dbReference>
<organism evidence="15 16">
    <name type="scientific">Knoellia koreensis</name>
    <dbReference type="NCBI Taxonomy" id="2730921"/>
    <lineage>
        <taxon>Bacteria</taxon>
        <taxon>Bacillati</taxon>
        <taxon>Actinomycetota</taxon>
        <taxon>Actinomycetes</taxon>
        <taxon>Micrococcales</taxon>
        <taxon>Intrasporangiaceae</taxon>
        <taxon>Knoellia</taxon>
    </lineage>
</organism>
<evidence type="ECO:0000256" key="3">
    <source>
        <dbReference type="ARBA" id="ARBA00022723"/>
    </source>
</evidence>
<keyword evidence="6 11" id="KW-0862">Zinc</keyword>
<dbReference type="PANTHER" id="PTHR43096:SF48">
    <property type="entry name" value="CHAPERONE PROTEIN DNAJ"/>
    <property type="match status" value="1"/>
</dbReference>
<evidence type="ECO:0000256" key="12">
    <source>
        <dbReference type="PROSITE-ProRule" id="PRU00546"/>
    </source>
</evidence>
<keyword evidence="1 11" id="KW-0963">Cytoplasm</keyword>
<feature type="binding site" evidence="11">
    <location>
        <position position="196"/>
    </location>
    <ligand>
        <name>Zn(2+)</name>
        <dbReference type="ChEBI" id="CHEBI:29105"/>
        <label>1</label>
    </ligand>
</feature>
<dbReference type="InterPro" id="IPR036410">
    <property type="entry name" value="HSP_DnaJ_Cys-rich_dom_sf"/>
</dbReference>
<dbReference type="Gene3D" id="2.60.260.20">
    <property type="entry name" value="Urease metallochaperone UreE, N-terminal domain"/>
    <property type="match status" value="2"/>
</dbReference>
<dbReference type="Pfam" id="PF01556">
    <property type="entry name" value="DnaJ_C"/>
    <property type="match status" value="1"/>
</dbReference>
<feature type="domain" description="CR-type" evidence="14">
    <location>
        <begin position="126"/>
        <end position="208"/>
    </location>
</feature>
<evidence type="ECO:0000256" key="10">
    <source>
        <dbReference type="ARBA" id="ARBA00067609"/>
    </source>
</evidence>
<dbReference type="InterPro" id="IPR012724">
    <property type="entry name" value="DnaJ"/>
</dbReference>
<feature type="binding site" evidence="11">
    <location>
        <position position="142"/>
    </location>
    <ligand>
        <name>Zn(2+)</name>
        <dbReference type="ChEBI" id="CHEBI:29105"/>
        <label>1</label>
    </ligand>
</feature>
<keyword evidence="8 11" id="KW-0143">Chaperone</keyword>
<dbReference type="NCBIfam" id="NF010871">
    <property type="entry name" value="PRK14278.1"/>
    <property type="match status" value="1"/>
</dbReference>
<feature type="repeat" description="CXXCXGXG motif" evidence="11">
    <location>
        <begin position="139"/>
        <end position="146"/>
    </location>
</feature>
<evidence type="ECO:0000259" key="13">
    <source>
        <dbReference type="PROSITE" id="PS50076"/>
    </source>
</evidence>
<dbReference type="InterPro" id="IPR036869">
    <property type="entry name" value="J_dom_sf"/>
</dbReference>
<comment type="cofactor">
    <cofactor evidence="11">
        <name>Zn(2+)</name>
        <dbReference type="ChEBI" id="CHEBI:29105"/>
    </cofactor>
    <text evidence="11">Binds 2 Zn(2+) ions per monomer.</text>
</comment>
<feature type="zinc finger region" description="CR-type" evidence="12">
    <location>
        <begin position="126"/>
        <end position="208"/>
    </location>
</feature>
<feature type="repeat" description="CXXCXGXG motif" evidence="11">
    <location>
        <begin position="196"/>
        <end position="203"/>
    </location>
</feature>
<feature type="binding site" evidence="11">
    <location>
        <position position="159"/>
    </location>
    <ligand>
        <name>Zn(2+)</name>
        <dbReference type="ChEBI" id="CHEBI:29105"/>
        <label>2</label>
    </ligand>
</feature>
<feature type="domain" description="J" evidence="13">
    <location>
        <begin position="3"/>
        <end position="67"/>
    </location>
</feature>
<dbReference type="InterPro" id="IPR008971">
    <property type="entry name" value="HSP40/DnaJ_pept-bd"/>
</dbReference>
<evidence type="ECO:0000256" key="1">
    <source>
        <dbReference type="ARBA" id="ARBA00022490"/>
    </source>
</evidence>
<comment type="domain">
    <text evidence="11">The J domain is necessary and sufficient to stimulate DnaK ATPase activity. Zinc center 1 plays an important role in the autonomous, DnaK-independent chaperone activity of DnaJ. Zinc center 2 is essential for interaction with DnaK and for DnaJ activity.</text>
</comment>
<dbReference type="Gene3D" id="2.10.230.10">
    <property type="entry name" value="Heat shock protein DnaJ, cysteine-rich domain"/>
    <property type="match status" value="1"/>
</dbReference>
<dbReference type="GO" id="GO:0008270">
    <property type="term" value="F:zinc ion binding"/>
    <property type="evidence" value="ECO:0007669"/>
    <property type="project" value="UniProtKB-UniRule"/>
</dbReference>
<dbReference type="RefSeq" id="WP_171241639.1">
    <property type="nucleotide sequence ID" value="NZ_JABEPQ010000001.1"/>
</dbReference>
<evidence type="ECO:0000256" key="9">
    <source>
        <dbReference type="ARBA" id="ARBA00061004"/>
    </source>
</evidence>
<gene>
    <name evidence="11 15" type="primary">dnaJ</name>
    <name evidence="15" type="ORF">HJG52_00530</name>
</gene>
<keyword evidence="7 11" id="KW-0346">Stress response</keyword>
<feature type="binding site" evidence="11">
    <location>
        <position position="199"/>
    </location>
    <ligand>
        <name>Zn(2+)</name>
        <dbReference type="ChEBI" id="CHEBI:29105"/>
        <label>1</label>
    </ligand>
</feature>
<dbReference type="PROSITE" id="PS51188">
    <property type="entry name" value="ZF_CR"/>
    <property type="match status" value="1"/>
</dbReference>
<dbReference type="CDD" id="cd10719">
    <property type="entry name" value="DnaJ_zf"/>
    <property type="match status" value="1"/>
</dbReference>
<keyword evidence="3 11" id="KW-0479">Metal-binding</keyword>
<dbReference type="GO" id="GO:0005524">
    <property type="term" value="F:ATP binding"/>
    <property type="evidence" value="ECO:0007669"/>
    <property type="project" value="InterPro"/>
</dbReference>
<dbReference type="GO" id="GO:0006260">
    <property type="term" value="P:DNA replication"/>
    <property type="evidence" value="ECO:0007669"/>
    <property type="project" value="UniProtKB-KW"/>
</dbReference>
<dbReference type="GO" id="GO:0005737">
    <property type="term" value="C:cytoplasm"/>
    <property type="evidence" value="ECO:0007669"/>
    <property type="project" value="UniProtKB-SubCell"/>
</dbReference>
<dbReference type="Proteomes" id="UP000588586">
    <property type="component" value="Unassembled WGS sequence"/>
</dbReference>
<dbReference type="InterPro" id="IPR002939">
    <property type="entry name" value="DnaJ_C"/>
</dbReference>
<keyword evidence="2 11" id="KW-0235">DNA replication</keyword>
<feature type="binding site" evidence="11">
    <location>
        <position position="182"/>
    </location>
    <ligand>
        <name>Zn(2+)</name>
        <dbReference type="ChEBI" id="CHEBI:29105"/>
        <label>2</label>
    </ligand>
</feature>
<name>A0A849HCT6_9MICO</name>
<dbReference type="GO" id="GO:0042026">
    <property type="term" value="P:protein refolding"/>
    <property type="evidence" value="ECO:0007669"/>
    <property type="project" value="TreeGrafter"/>
</dbReference>
<comment type="function">
    <text evidence="11">Participates actively in the response to hyperosmotic and heat shock by preventing the aggregation of stress-denatured proteins and by disaggregating proteins, also in an autonomous, DnaK-independent fashion. Unfolded proteins bind initially to DnaJ; upon interaction with the DnaJ-bound protein, DnaK hydrolyzes its bound ATP, resulting in the formation of a stable complex. GrpE releases ADP from DnaK; ATP binding to DnaK triggers the release of the substrate protein, thus completing the reaction cycle. Several rounds of ATP-dependent interactions between DnaJ, DnaK and GrpE are required for fully efficient folding. Also involved, together with DnaK and GrpE, in the DNA replication of plasmids through activation of initiation proteins.</text>
</comment>
<evidence type="ECO:0000256" key="6">
    <source>
        <dbReference type="ARBA" id="ARBA00022833"/>
    </source>
</evidence>
<dbReference type="PROSITE" id="PS00636">
    <property type="entry name" value="DNAJ_1"/>
    <property type="match status" value="1"/>
</dbReference>
<comment type="caution">
    <text evidence="15">The sequence shown here is derived from an EMBL/GenBank/DDBJ whole genome shotgun (WGS) entry which is preliminary data.</text>
</comment>
<dbReference type="SMART" id="SM00271">
    <property type="entry name" value="DnaJ"/>
    <property type="match status" value="1"/>
</dbReference>
<feature type="binding site" evidence="11">
    <location>
        <position position="139"/>
    </location>
    <ligand>
        <name>Zn(2+)</name>
        <dbReference type="ChEBI" id="CHEBI:29105"/>
        <label>1</label>
    </ligand>
</feature>
<evidence type="ECO:0000313" key="16">
    <source>
        <dbReference type="Proteomes" id="UP000588586"/>
    </source>
</evidence>
<comment type="subunit">
    <text evidence="11">Homodimer.</text>
</comment>
<feature type="repeat" description="CXXCXGXG motif" evidence="11">
    <location>
        <begin position="156"/>
        <end position="163"/>
    </location>
</feature>
<evidence type="ECO:0000256" key="7">
    <source>
        <dbReference type="ARBA" id="ARBA00023016"/>
    </source>
</evidence>
<evidence type="ECO:0000256" key="8">
    <source>
        <dbReference type="ARBA" id="ARBA00023186"/>
    </source>
</evidence>
<dbReference type="InterPro" id="IPR001305">
    <property type="entry name" value="HSP_DnaJ_Cys-rich_dom"/>
</dbReference>
<reference evidence="15 16" key="1">
    <citation type="submission" date="2020-04" db="EMBL/GenBank/DDBJ databases">
        <title>Knoellia sp. isolate from air conditioner.</title>
        <authorList>
            <person name="Chea S."/>
            <person name="Kim D.-U."/>
        </authorList>
    </citation>
    <scope>NUCLEOTIDE SEQUENCE [LARGE SCALE GENOMIC DNA]</scope>
    <source>
        <strain evidence="15 16">DB2414S</strain>
    </source>
</reference>
<evidence type="ECO:0000256" key="2">
    <source>
        <dbReference type="ARBA" id="ARBA00022705"/>
    </source>
</evidence>
<dbReference type="NCBIfam" id="NF008035">
    <property type="entry name" value="PRK10767.1"/>
    <property type="match status" value="1"/>
</dbReference>
<dbReference type="CDD" id="cd10747">
    <property type="entry name" value="DnaJ_C"/>
    <property type="match status" value="1"/>
</dbReference>
<comment type="similarity">
    <text evidence="9 11">Belongs to the DnaJ family.</text>
</comment>
<dbReference type="GO" id="GO:0051082">
    <property type="term" value="F:unfolded protein binding"/>
    <property type="evidence" value="ECO:0007669"/>
    <property type="project" value="UniProtKB-UniRule"/>
</dbReference>
<dbReference type="PRINTS" id="PR00625">
    <property type="entry name" value="JDOMAIN"/>
</dbReference>
<protein>
    <recommendedName>
        <fullName evidence="10 11">Chaperone protein DnaJ</fullName>
    </recommendedName>
</protein>